<dbReference type="Proteomes" id="UP000002770">
    <property type="component" value="Unassembled WGS sequence"/>
</dbReference>
<organism evidence="1 2">
    <name type="scientific">Legionella drancourtii LLAP12</name>
    <dbReference type="NCBI Taxonomy" id="658187"/>
    <lineage>
        <taxon>Bacteria</taxon>
        <taxon>Pseudomonadati</taxon>
        <taxon>Pseudomonadota</taxon>
        <taxon>Gammaproteobacteria</taxon>
        <taxon>Legionellales</taxon>
        <taxon>Legionellaceae</taxon>
        <taxon>Legionella</taxon>
    </lineage>
</organism>
<keyword evidence="2" id="KW-1185">Reference proteome</keyword>
<dbReference type="Gene3D" id="3.40.50.1820">
    <property type="entry name" value="alpha/beta hydrolase"/>
    <property type="match status" value="1"/>
</dbReference>
<proteinExistence type="predicted"/>
<dbReference type="InterPro" id="IPR012223">
    <property type="entry name" value="TEII"/>
</dbReference>
<dbReference type="GO" id="GO:0008610">
    <property type="term" value="P:lipid biosynthetic process"/>
    <property type="evidence" value="ECO:0007669"/>
    <property type="project" value="TreeGrafter"/>
</dbReference>
<dbReference type="SUPFAM" id="SSF53474">
    <property type="entry name" value="alpha/beta-Hydrolases"/>
    <property type="match status" value="1"/>
</dbReference>
<dbReference type="PANTHER" id="PTHR11487">
    <property type="entry name" value="THIOESTERASE"/>
    <property type="match status" value="1"/>
</dbReference>
<dbReference type="InterPro" id="IPR029058">
    <property type="entry name" value="AB_hydrolase_fold"/>
</dbReference>
<evidence type="ECO:0000313" key="1">
    <source>
        <dbReference type="EMBL" id="EHL32066.1"/>
    </source>
</evidence>
<evidence type="ECO:0000313" key="2">
    <source>
        <dbReference type="Proteomes" id="UP000002770"/>
    </source>
</evidence>
<dbReference type="eggNOG" id="COG3208">
    <property type="taxonomic scope" value="Bacteria"/>
</dbReference>
<dbReference type="STRING" id="658187.LDG_5849"/>
<gene>
    <name evidence="1" type="ORF">LDG_5849</name>
</gene>
<dbReference type="HOGENOM" id="CLU_1553361_0_0_6"/>
<dbReference type="EMBL" id="JH413805">
    <property type="protein sequence ID" value="EHL32066.1"/>
    <property type="molecule type" value="Genomic_DNA"/>
</dbReference>
<reference evidence="1 2" key="1">
    <citation type="journal article" date="2011" name="BMC Genomics">
        <title>Insight into cross-talk between intra-amoebal pathogens.</title>
        <authorList>
            <person name="Gimenez G."/>
            <person name="Bertelli C."/>
            <person name="Moliner C."/>
            <person name="Robert C."/>
            <person name="Raoult D."/>
            <person name="Fournier P.E."/>
            <person name="Greub G."/>
        </authorList>
    </citation>
    <scope>NUCLEOTIDE SEQUENCE [LARGE SCALE GENOMIC DNA]</scope>
    <source>
        <strain evidence="1 2">LLAP12</strain>
    </source>
</reference>
<name>G9EKV5_9GAMM</name>
<evidence type="ECO:0008006" key="3">
    <source>
        <dbReference type="Google" id="ProtNLM"/>
    </source>
</evidence>
<dbReference type="AlphaFoldDB" id="G9EKV5"/>
<dbReference type="InParanoid" id="G9EKV5"/>
<accession>G9EKV5</accession>
<protein>
    <recommendedName>
        <fullName evidence="3">Thioesterase domain-containing protein</fullName>
    </recommendedName>
</protein>
<dbReference type="PANTHER" id="PTHR11487:SF0">
    <property type="entry name" value="S-ACYL FATTY ACID SYNTHASE THIOESTERASE, MEDIUM CHAIN"/>
    <property type="match status" value="1"/>
</dbReference>
<sequence length="172" mass="19714">MPQPVHLFASAYPDPSTPSKSLHNLLMKLEQMDLNLFALDQELIGQLNEQQLVTLATIFKENGIVDYSDERMNKSIIQVLLPIFIGDMKIVRNYTYQDEPPLSVATSVFLGTKDSWVAPEDHWGWANHSLVPCQFHQFDSGHLFVREKEVRTKIIQKISNELVRFSQLACEV</sequence>